<sequence>MKLIKNTYDLATSLKLECKENLPISNFHIDSRDVKKHSVFFGLHGINQDGSFYAEDAIKKGASLAIIKKSKAAIQTIKSKKVIFVRSPEKSLIEASKIAMKRYKGNVIGITGSNGKTTTKNILKCGIPKSFASYKNFNNEIGLPLCALSLDSKNTNAIFEMGAAKLGDIDLLSNIIKPNIGIITHIGYSHLEGLNSIKGVLKVKSELIHNIRSNGAAIVPDSNHLPYWKKMRSDLSFYTFGHNPSASFYPTQIKMTKFGLSFFIESKHLTKRIPIKTKLIGAHNVLNILASFAVIFISKLDIPSFQNGLKELKNPSQRLCLRRWKRESQVIDDSYNANPDSMKAAIDVLTKFNNRKIAIFGDMLELGRYRKKLHLELGDYAKIQGIDMLLGYGDLMRYTVNAFGTEGFFFKNKIELISFLKKNLVKGDSILLKGSRSMRMEEILNLWGKND</sequence>
<evidence type="ECO:0000256" key="7">
    <source>
        <dbReference type="ARBA" id="ARBA00022984"/>
    </source>
</evidence>
<dbReference type="PATRIC" id="fig|1208365.4.peg.921"/>
<feature type="domain" description="Mur ligase central" evidence="14">
    <location>
        <begin position="110"/>
        <end position="294"/>
    </location>
</feature>
<protein>
    <recommendedName>
        <fullName evidence="10 11">UDP-N-acetylmuramoyl-tripeptide--D-alanyl-D-alanine ligase</fullName>
        <ecNumber evidence="10 11">6.3.2.10</ecNumber>
    </recommendedName>
    <alternativeName>
        <fullName evidence="10">D-alanyl-D-alanine-adding enzyme</fullName>
    </alternativeName>
</protein>
<keyword evidence="5 10" id="KW-0067">ATP-binding</keyword>
<feature type="domain" description="Mur ligase N-terminal catalytic" evidence="12">
    <location>
        <begin position="24"/>
        <end position="80"/>
    </location>
</feature>
<dbReference type="AlphaFoldDB" id="K6FCS9"/>
<evidence type="ECO:0000256" key="9">
    <source>
        <dbReference type="ARBA" id="ARBA00023316"/>
    </source>
</evidence>
<dbReference type="Gene3D" id="3.40.1390.10">
    <property type="entry name" value="MurE/MurF, N-terminal domain"/>
    <property type="match status" value="1"/>
</dbReference>
<evidence type="ECO:0000313" key="15">
    <source>
        <dbReference type="EMBL" id="EKO36467.1"/>
    </source>
</evidence>
<evidence type="ECO:0000313" key="16">
    <source>
        <dbReference type="Proteomes" id="UP000010310"/>
    </source>
</evidence>
<evidence type="ECO:0000256" key="11">
    <source>
        <dbReference type="RuleBase" id="RU004136"/>
    </source>
</evidence>
<dbReference type="GO" id="GO:0051301">
    <property type="term" value="P:cell division"/>
    <property type="evidence" value="ECO:0007669"/>
    <property type="project" value="UniProtKB-KW"/>
</dbReference>
<dbReference type="InterPro" id="IPR000713">
    <property type="entry name" value="Mur_ligase_N"/>
</dbReference>
<dbReference type="GO" id="GO:0005524">
    <property type="term" value="F:ATP binding"/>
    <property type="evidence" value="ECO:0007669"/>
    <property type="project" value="UniProtKB-UniRule"/>
</dbReference>
<evidence type="ECO:0000256" key="6">
    <source>
        <dbReference type="ARBA" id="ARBA00022960"/>
    </source>
</evidence>
<keyword evidence="9 10" id="KW-0961">Cell wall biogenesis/degradation</keyword>
<dbReference type="SUPFAM" id="SSF53244">
    <property type="entry name" value="MurD-like peptide ligases, peptide-binding domain"/>
    <property type="match status" value="1"/>
</dbReference>
<accession>K6FCS9</accession>
<dbReference type="Pfam" id="PF08245">
    <property type="entry name" value="Mur_ligase_M"/>
    <property type="match status" value="1"/>
</dbReference>
<keyword evidence="6 10" id="KW-0133">Cell shape</keyword>
<dbReference type="Pfam" id="PF01225">
    <property type="entry name" value="Mur_ligase"/>
    <property type="match status" value="1"/>
</dbReference>
<keyword evidence="3 10" id="KW-0132">Cell division</keyword>
<dbReference type="InterPro" id="IPR036565">
    <property type="entry name" value="Mur-like_cat_sf"/>
</dbReference>
<evidence type="ECO:0000259" key="12">
    <source>
        <dbReference type="Pfam" id="PF01225"/>
    </source>
</evidence>
<evidence type="ECO:0000256" key="5">
    <source>
        <dbReference type="ARBA" id="ARBA00022840"/>
    </source>
</evidence>
<dbReference type="EC" id="6.3.2.10" evidence="10 11"/>
<comment type="catalytic activity">
    <reaction evidence="10 11">
        <text>D-alanyl-D-alanine + UDP-N-acetyl-alpha-D-muramoyl-L-alanyl-gamma-D-glutamyl-meso-2,6-diaminopimelate + ATP = UDP-N-acetyl-alpha-D-muramoyl-L-alanyl-gamma-D-glutamyl-meso-2,6-diaminopimeloyl-D-alanyl-D-alanine + ADP + phosphate + H(+)</text>
        <dbReference type="Rhea" id="RHEA:28374"/>
        <dbReference type="ChEBI" id="CHEBI:15378"/>
        <dbReference type="ChEBI" id="CHEBI:30616"/>
        <dbReference type="ChEBI" id="CHEBI:43474"/>
        <dbReference type="ChEBI" id="CHEBI:57822"/>
        <dbReference type="ChEBI" id="CHEBI:61386"/>
        <dbReference type="ChEBI" id="CHEBI:83905"/>
        <dbReference type="ChEBI" id="CHEBI:456216"/>
        <dbReference type="EC" id="6.3.2.10"/>
    </reaction>
</comment>
<dbReference type="SUPFAM" id="SSF53623">
    <property type="entry name" value="MurD-like peptide ligases, catalytic domain"/>
    <property type="match status" value="1"/>
</dbReference>
<evidence type="ECO:0000256" key="2">
    <source>
        <dbReference type="ARBA" id="ARBA00022598"/>
    </source>
</evidence>
<dbReference type="SUPFAM" id="SSF63418">
    <property type="entry name" value="MurE/MurF N-terminal domain"/>
    <property type="match status" value="1"/>
</dbReference>
<reference evidence="15 16" key="1">
    <citation type="submission" date="2012-09" db="EMBL/GenBank/DDBJ databases">
        <authorList>
            <person name="Dupont C.L."/>
            <person name="Rusch D.B."/>
            <person name="Lombardo M.-J."/>
            <person name="Novotny M."/>
            <person name="Yee-Greenbaum J."/>
            <person name="Laskin R."/>
        </authorList>
    </citation>
    <scope>NUCLEOTIDE SEQUENCE [LARGE SCALE GENOMIC DNA]</scope>
    <source>
        <strain evidence="15">SAR86E</strain>
    </source>
</reference>
<dbReference type="GO" id="GO:0008766">
    <property type="term" value="F:UDP-N-acetylmuramoylalanyl-D-glutamyl-2,6-diaminopimelate-D-alanyl-D-alanine ligase activity"/>
    <property type="evidence" value="ECO:0007669"/>
    <property type="project" value="RHEA"/>
</dbReference>
<dbReference type="NCBIfam" id="TIGR01143">
    <property type="entry name" value="murF"/>
    <property type="match status" value="1"/>
</dbReference>
<evidence type="ECO:0000256" key="8">
    <source>
        <dbReference type="ARBA" id="ARBA00023306"/>
    </source>
</evidence>
<dbReference type="PANTHER" id="PTHR43024">
    <property type="entry name" value="UDP-N-ACETYLMURAMOYL-TRIPEPTIDE--D-ALANYL-D-ALANINE LIGASE"/>
    <property type="match status" value="1"/>
</dbReference>
<keyword evidence="7 10" id="KW-0573">Peptidoglycan synthesis</keyword>
<name>K6FCS9_9GAMM</name>
<dbReference type="EMBL" id="AMWX01000008">
    <property type="protein sequence ID" value="EKO36467.1"/>
    <property type="molecule type" value="Genomic_DNA"/>
</dbReference>
<proteinExistence type="inferred from homology"/>
<feature type="binding site" evidence="10">
    <location>
        <begin position="112"/>
        <end position="118"/>
    </location>
    <ligand>
        <name>ATP</name>
        <dbReference type="ChEBI" id="CHEBI:30616"/>
    </ligand>
</feature>
<keyword evidence="8 10" id="KW-0131">Cell cycle</keyword>
<keyword evidence="1 10" id="KW-0963">Cytoplasm</keyword>
<dbReference type="GO" id="GO:0047480">
    <property type="term" value="F:UDP-N-acetylmuramoyl-tripeptide-D-alanyl-D-alanine ligase activity"/>
    <property type="evidence" value="ECO:0007669"/>
    <property type="project" value="UniProtKB-UniRule"/>
</dbReference>
<comment type="similarity">
    <text evidence="10">Belongs to the MurCDEF family. MurF subfamily.</text>
</comment>
<dbReference type="GO" id="GO:0008360">
    <property type="term" value="P:regulation of cell shape"/>
    <property type="evidence" value="ECO:0007669"/>
    <property type="project" value="UniProtKB-KW"/>
</dbReference>
<dbReference type="PANTHER" id="PTHR43024:SF1">
    <property type="entry name" value="UDP-N-ACETYLMURAMOYL-TRIPEPTIDE--D-ALANYL-D-ALANINE LIGASE"/>
    <property type="match status" value="1"/>
</dbReference>
<dbReference type="GO" id="GO:0071555">
    <property type="term" value="P:cell wall organization"/>
    <property type="evidence" value="ECO:0007669"/>
    <property type="project" value="UniProtKB-KW"/>
</dbReference>
<dbReference type="InterPro" id="IPR051046">
    <property type="entry name" value="MurCDEF_CellWall_CoF430Synth"/>
</dbReference>
<dbReference type="Gene3D" id="3.40.1190.10">
    <property type="entry name" value="Mur-like, catalytic domain"/>
    <property type="match status" value="1"/>
</dbReference>
<dbReference type="InterPro" id="IPR005863">
    <property type="entry name" value="UDP-N-AcMur_synth"/>
</dbReference>
<dbReference type="InterPro" id="IPR035911">
    <property type="entry name" value="MurE/MurF_N"/>
</dbReference>
<dbReference type="InterPro" id="IPR036615">
    <property type="entry name" value="Mur_ligase_C_dom_sf"/>
</dbReference>
<dbReference type="GO" id="GO:0005737">
    <property type="term" value="C:cytoplasm"/>
    <property type="evidence" value="ECO:0007669"/>
    <property type="project" value="UniProtKB-SubCell"/>
</dbReference>
<dbReference type="GO" id="GO:0009252">
    <property type="term" value="P:peptidoglycan biosynthetic process"/>
    <property type="evidence" value="ECO:0007669"/>
    <property type="project" value="UniProtKB-UniRule"/>
</dbReference>
<dbReference type="Gene3D" id="3.90.190.20">
    <property type="entry name" value="Mur ligase, C-terminal domain"/>
    <property type="match status" value="1"/>
</dbReference>
<evidence type="ECO:0000256" key="3">
    <source>
        <dbReference type="ARBA" id="ARBA00022618"/>
    </source>
</evidence>
<organism evidence="15 16">
    <name type="scientific">SAR86 cluster bacterium SAR86E</name>
    <dbReference type="NCBI Taxonomy" id="1208365"/>
    <lineage>
        <taxon>Bacteria</taxon>
        <taxon>Pseudomonadati</taxon>
        <taxon>Pseudomonadota</taxon>
        <taxon>Gammaproteobacteria</taxon>
        <taxon>SAR86 cluster</taxon>
    </lineage>
</organism>
<dbReference type="InterPro" id="IPR013221">
    <property type="entry name" value="Mur_ligase_cen"/>
</dbReference>
<dbReference type="UniPathway" id="UPA00219"/>
<feature type="domain" description="Mur ligase C-terminal" evidence="13">
    <location>
        <begin position="326"/>
        <end position="436"/>
    </location>
</feature>
<keyword evidence="4 10" id="KW-0547">Nucleotide-binding</keyword>
<evidence type="ECO:0000259" key="14">
    <source>
        <dbReference type="Pfam" id="PF08245"/>
    </source>
</evidence>
<evidence type="ECO:0000256" key="1">
    <source>
        <dbReference type="ARBA" id="ARBA00022490"/>
    </source>
</evidence>
<comment type="caution">
    <text evidence="15">The sequence shown here is derived from an EMBL/GenBank/DDBJ whole genome shotgun (WGS) entry which is preliminary data.</text>
</comment>
<keyword evidence="2 10" id="KW-0436">Ligase</keyword>
<comment type="subcellular location">
    <subcellularLocation>
        <location evidence="10 11">Cytoplasm</location>
    </subcellularLocation>
</comment>
<comment type="pathway">
    <text evidence="10 11">Cell wall biogenesis; peptidoglycan biosynthesis.</text>
</comment>
<dbReference type="STRING" id="1208365.B273_1347"/>
<dbReference type="InterPro" id="IPR004101">
    <property type="entry name" value="Mur_ligase_C"/>
</dbReference>
<evidence type="ECO:0000256" key="10">
    <source>
        <dbReference type="HAMAP-Rule" id="MF_02019"/>
    </source>
</evidence>
<keyword evidence="16" id="KW-1185">Reference proteome</keyword>
<dbReference type="Proteomes" id="UP000010310">
    <property type="component" value="Unassembled WGS sequence"/>
</dbReference>
<dbReference type="Pfam" id="PF02875">
    <property type="entry name" value="Mur_ligase_C"/>
    <property type="match status" value="1"/>
</dbReference>
<gene>
    <name evidence="10 15" type="primary">murF</name>
    <name evidence="15" type="ORF">B273_1347</name>
</gene>
<evidence type="ECO:0000256" key="4">
    <source>
        <dbReference type="ARBA" id="ARBA00022741"/>
    </source>
</evidence>
<comment type="function">
    <text evidence="10 11">Involved in cell wall formation. Catalyzes the final step in the synthesis of UDP-N-acetylmuramoyl-pentapeptide, the precursor of murein.</text>
</comment>
<dbReference type="HAMAP" id="MF_02019">
    <property type="entry name" value="MurF"/>
    <property type="match status" value="1"/>
</dbReference>
<evidence type="ECO:0000259" key="13">
    <source>
        <dbReference type="Pfam" id="PF02875"/>
    </source>
</evidence>